<dbReference type="Gene3D" id="2.60.40.1240">
    <property type="match status" value="1"/>
</dbReference>
<keyword evidence="1" id="KW-0732">Signal</keyword>
<protein>
    <recommendedName>
        <fullName evidence="4">DUF4352 domain-containing protein</fullName>
    </recommendedName>
</protein>
<organism evidence="2 3">
    <name type="scientific">Galactobacter valiniphilus</name>
    <dbReference type="NCBI Taxonomy" id="2676122"/>
    <lineage>
        <taxon>Bacteria</taxon>
        <taxon>Bacillati</taxon>
        <taxon>Actinomycetota</taxon>
        <taxon>Actinomycetes</taxon>
        <taxon>Micrococcales</taxon>
        <taxon>Micrococcaceae</taxon>
        <taxon>Galactobacter</taxon>
    </lineage>
</organism>
<comment type="caution">
    <text evidence="2">The sequence shown here is derived from an EMBL/GenBank/DDBJ whole genome shotgun (WGS) entry which is preliminary data.</text>
</comment>
<sequence length="143" mass="15670">MKKVGELGAAGDSNGDRSFEFTVTEVDTSVKCGNPYARKPEGKLIAIKITAKTTKNVSLDTLGSDEIWFTQDWKAIDKNGETAGWDPDSTDAVYNCEVKPSLMRGVGPSEKITGWVVLDVPDLESVIVWQPGFMVNGGWEWQL</sequence>
<keyword evidence="3" id="KW-1185">Reference proteome</keyword>
<dbReference type="EMBL" id="QQXK01000019">
    <property type="protein sequence ID" value="RII41850.1"/>
    <property type="molecule type" value="Genomic_DNA"/>
</dbReference>
<evidence type="ECO:0000256" key="1">
    <source>
        <dbReference type="ARBA" id="ARBA00022729"/>
    </source>
</evidence>
<evidence type="ECO:0000313" key="3">
    <source>
        <dbReference type="Proteomes" id="UP000265419"/>
    </source>
</evidence>
<evidence type="ECO:0000313" key="2">
    <source>
        <dbReference type="EMBL" id="RII41850.1"/>
    </source>
</evidence>
<evidence type="ECO:0008006" key="4">
    <source>
        <dbReference type="Google" id="ProtNLM"/>
    </source>
</evidence>
<accession>A0A399J9U9</accession>
<dbReference type="AlphaFoldDB" id="A0A399J9U9"/>
<dbReference type="InterPro" id="IPR029050">
    <property type="entry name" value="Immunoprotect_excell_Ig-like"/>
</dbReference>
<proteinExistence type="predicted"/>
<dbReference type="Proteomes" id="UP000265419">
    <property type="component" value="Unassembled WGS sequence"/>
</dbReference>
<name>A0A399J9U9_9MICC</name>
<gene>
    <name evidence="2" type="ORF">DWB68_09985</name>
</gene>
<reference evidence="2 3" key="1">
    <citation type="submission" date="2018-07" db="EMBL/GenBank/DDBJ databases">
        <title>Arthrobacter sp. nov., isolated from raw cow's milk with high bacterial count.</title>
        <authorList>
            <person name="Hahne J."/>
            <person name="Isele D."/>
            <person name="Lipski A."/>
        </authorList>
    </citation>
    <scope>NUCLEOTIDE SEQUENCE [LARGE SCALE GENOMIC DNA]</scope>
    <source>
        <strain evidence="2 3">JZ R-35</strain>
    </source>
</reference>